<feature type="region of interest" description="Disordered" evidence="6">
    <location>
        <begin position="448"/>
        <end position="506"/>
    </location>
</feature>
<keyword evidence="2" id="KW-0716">Sensory transduction</keyword>
<feature type="domain" description="PAS" evidence="7">
    <location>
        <begin position="556"/>
        <end position="633"/>
    </location>
</feature>
<dbReference type="InterPro" id="IPR000014">
    <property type="entry name" value="PAS"/>
</dbReference>
<dbReference type="Proteomes" id="UP001489004">
    <property type="component" value="Unassembled WGS sequence"/>
</dbReference>
<keyword evidence="5" id="KW-0157">Chromophore</keyword>
<evidence type="ECO:0000256" key="1">
    <source>
        <dbReference type="ARBA" id="ARBA00022543"/>
    </source>
</evidence>
<dbReference type="Pfam" id="PF13426">
    <property type="entry name" value="PAS_9"/>
    <property type="match status" value="1"/>
</dbReference>
<evidence type="ECO:0000256" key="3">
    <source>
        <dbReference type="ARBA" id="ARBA00022630"/>
    </source>
</evidence>
<keyword evidence="1" id="KW-0600">Photoreceptor protein</keyword>
<evidence type="ECO:0000256" key="4">
    <source>
        <dbReference type="ARBA" id="ARBA00022643"/>
    </source>
</evidence>
<accession>A0AAW1R890</accession>
<evidence type="ECO:0000256" key="5">
    <source>
        <dbReference type="ARBA" id="ARBA00022991"/>
    </source>
</evidence>
<protein>
    <recommendedName>
        <fullName evidence="7">PAS domain-containing protein</fullName>
    </recommendedName>
</protein>
<dbReference type="PROSITE" id="PS50112">
    <property type="entry name" value="PAS"/>
    <property type="match status" value="1"/>
</dbReference>
<dbReference type="Gene3D" id="3.60.20.10">
    <property type="entry name" value="Glutamine Phosphoribosylpyrophosphate, subunit 1, domain 1"/>
    <property type="match status" value="1"/>
</dbReference>
<evidence type="ECO:0000313" key="9">
    <source>
        <dbReference type="Proteomes" id="UP001489004"/>
    </source>
</evidence>
<name>A0AAW1R890_9CHLO</name>
<dbReference type="EMBL" id="JALJOR010000001">
    <property type="protein sequence ID" value="KAK9829562.1"/>
    <property type="molecule type" value="Genomic_DNA"/>
</dbReference>
<evidence type="ECO:0000313" key="8">
    <source>
        <dbReference type="EMBL" id="KAK9829562.1"/>
    </source>
</evidence>
<feature type="compositionally biased region" description="Basic residues" evidence="6">
    <location>
        <begin position="253"/>
        <end position="263"/>
    </location>
</feature>
<dbReference type="AlphaFoldDB" id="A0AAW1R890"/>
<dbReference type="GO" id="GO:0005634">
    <property type="term" value="C:nucleus"/>
    <property type="evidence" value="ECO:0007669"/>
    <property type="project" value="TreeGrafter"/>
</dbReference>
<keyword evidence="4" id="KW-0288">FMN</keyword>
<dbReference type="NCBIfam" id="TIGR00229">
    <property type="entry name" value="sensory_box"/>
    <property type="match status" value="1"/>
</dbReference>
<feature type="region of interest" description="Disordered" evidence="6">
    <location>
        <begin position="249"/>
        <end position="284"/>
    </location>
</feature>
<dbReference type="InterPro" id="IPR029055">
    <property type="entry name" value="Ntn_hydrolases_N"/>
</dbReference>
<gene>
    <name evidence="8" type="ORF">WJX72_006511</name>
</gene>
<dbReference type="Gene3D" id="3.30.450.20">
    <property type="entry name" value="PAS domain"/>
    <property type="match status" value="1"/>
</dbReference>
<dbReference type="SUPFAM" id="SSF56235">
    <property type="entry name" value="N-terminal nucleophile aminohydrolases (Ntn hydrolases)"/>
    <property type="match status" value="1"/>
</dbReference>
<dbReference type="SUPFAM" id="SSF55785">
    <property type="entry name" value="PYP-like sensor domain (PAS domain)"/>
    <property type="match status" value="1"/>
</dbReference>
<dbReference type="GO" id="GO:0009881">
    <property type="term" value="F:photoreceptor activity"/>
    <property type="evidence" value="ECO:0007669"/>
    <property type="project" value="UniProtKB-KW"/>
</dbReference>
<keyword evidence="1" id="KW-0675">Receptor</keyword>
<proteinExistence type="predicted"/>
<keyword evidence="3" id="KW-0285">Flavoprotein</keyword>
<dbReference type="PANTHER" id="PTHR47429">
    <property type="entry name" value="PROTEIN TWIN LOV 1"/>
    <property type="match status" value="1"/>
</dbReference>
<evidence type="ECO:0000256" key="6">
    <source>
        <dbReference type="SAM" id="MobiDB-lite"/>
    </source>
</evidence>
<dbReference type="InterPro" id="IPR035965">
    <property type="entry name" value="PAS-like_dom_sf"/>
</dbReference>
<dbReference type="PANTHER" id="PTHR47429:SF7">
    <property type="entry name" value="GATA-FACTOR"/>
    <property type="match status" value="1"/>
</dbReference>
<comment type="caution">
    <text evidence="8">The sequence shown here is derived from an EMBL/GenBank/DDBJ whole genome shotgun (WGS) entry which is preliminary data.</text>
</comment>
<keyword evidence="9" id="KW-1185">Reference proteome</keyword>
<reference evidence="8 9" key="1">
    <citation type="journal article" date="2024" name="Nat. Commun.">
        <title>Phylogenomics reveals the evolutionary origins of lichenization in chlorophyte algae.</title>
        <authorList>
            <person name="Puginier C."/>
            <person name="Libourel C."/>
            <person name="Otte J."/>
            <person name="Skaloud P."/>
            <person name="Haon M."/>
            <person name="Grisel S."/>
            <person name="Petersen M."/>
            <person name="Berrin J.G."/>
            <person name="Delaux P.M."/>
            <person name="Dal Grande F."/>
            <person name="Keller J."/>
        </authorList>
    </citation>
    <scope>NUCLEOTIDE SEQUENCE [LARGE SCALE GENOMIC DNA]</scope>
    <source>
        <strain evidence="8 9">SAG 2043</strain>
    </source>
</reference>
<evidence type="ECO:0000256" key="2">
    <source>
        <dbReference type="ARBA" id="ARBA00022606"/>
    </source>
</evidence>
<feature type="compositionally biased region" description="Low complexity" evidence="6">
    <location>
        <begin position="273"/>
        <end position="284"/>
    </location>
</feature>
<evidence type="ECO:0000259" key="7">
    <source>
        <dbReference type="PROSITE" id="PS50112"/>
    </source>
</evidence>
<sequence>MGGSSFVLVCPPKTLTWDRNRLCAAASVNVPTLSEYIEADTADWPVTSLPGAAVVVEPGDAQTAVLDGCFAVFKGKLDNYAYLVKKYLLSKVEETELVQDVTLDHIKTAAPIQEAELICELYLELGASLVPKLRGSFSFVCYDSKLVRVLAARSNGSPYPLQQAKALDGSLVLLSGPVPVRCHSVHEIGEGFMKFGWSAEPLRYAPCQEDIQAGVAAASAAVAKALQGIEGSQSGELLTVGSLPVTNMEKAKGKTRRGKRAGVKQRERHSLDGGRSLSSSLGSEYGSLGSVRSMSLDRRTSSTRADEHDWWRAQLRPATAAGVYGSPSVASSVDAESPCAMMSSSAPTQGTAGGFMSRGLSHRAQPFSPRAPKTPRTPKQLNSGLRLIPENLSMHDLRQADEPDESQEMEMELDMDMGIDGAAAQQAQHRQSNFTFCVPTNRAAASPFGPLADASPRPGSGFRHTSGFHAPSSSPASEASSWRAQIPQPREPAPVPNLGSDLGHKPPPVRISPPSYGLQSAVSLSSLDTSLMGVLHDLPPHVLEKLAGSVDNDAGSMRMLANLMYSSSCGLVITDATQPDMPIVYVNRVFELRTGYSSAEVLGKNCRFLQAPPGEDRVPSFASMSIRKAIESGKGKSVRILNHHKDGSSLWNDLAIAPLRNREGVMTHHVGMQNFSPAEQQAPAPRPLAQPVPIPRHRGAAVAVFDNGMNTGQVLLQRRGSFGKSKSCTDLAGLQPGGLVLSAY</sequence>
<feature type="compositionally biased region" description="Low complexity" evidence="6">
    <location>
        <begin position="470"/>
        <end position="481"/>
    </location>
</feature>
<organism evidence="8 9">
    <name type="scientific">[Myrmecia] bisecta</name>
    <dbReference type="NCBI Taxonomy" id="41462"/>
    <lineage>
        <taxon>Eukaryota</taxon>
        <taxon>Viridiplantae</taxon>
        <taxon>Chlorophyta</taxon>
        <taxon>core chlorophytes</taxon>
        <taxon>Trebouxiophyceae</taxon>
        <taxon>Trebouxiales</taxon>
        <taxon>Trebouxiaceae</taxon>
        <taxon>Myrmecia</taxon>
    </lineage>
</organism>
<dbReference type="CDD" id="cd00130">
    <property type="entry name" value="PAS"/>
    <property type="match status" value="1"/>
</dbReference>